<reference evidence="1 2" key="1">
    <citation type="submission" date="2015-03" db="EMBL/GenBank/DDBJ databases">
        <title>Genome assembly of Sandaracinus amylolyticus DSM 53668.</title>
        <authorList>
            <person name="Sharma G."/>
            <person name="Subramanian S."/>
        </authorList>
    </citation>
    <scope>NUCLEOTIDE SEQUENCE [LARGE SCALE GENOMIC DNA]</scope>
    <source>
        <strain evidence="1 2">DSM 53668</strain>
    </source>
</reference>
<dbReference type="KEGG" id="samy:DB32_004591"/>
<organism evidence="1 2">
    <name type="scientific">Sandaracinus amylolyticus</name>
    <dbReference type="NCBI Taxonomy" id="927083"/>
    <lineage>
        <taxon>Bacteria</taxon>
        <taxon>Pseudomonadati</taxon>
        <taxon>Myxococcota</taxon>
        <taxon>Polyangia</taxon>
        <taxon>Polyangiales</taxon>
        <taxon>Sandaracinaceae</taxon>
        <taxon>Sandaracinus</taxon>
    </lineage>
</organism>
<gene>
    <name evidence="1" type="ORF">DB32_004591</name>
</gene>
<accession>A0A0F6W4U0</accession>
<protein>
    <recommendedName>
        <fullName evidence="3">PKD domain-containing protein</fullName>
    </recommendedName>
</protein>
<dbReference type="AlphaFoldDB" id="A0A0F6W4U0"/>
<sequence>MTFLWTFSDGYVCESPDERIRGMRLDIVGEPALDELPCNDAGTRGALVRDLVPGTYPFTVRAIDHDGVVVYEASSTFFVDGDTTVDVALDPL</sequence>
<evidence type="ECO:0008006" key="3">
    <source>
        <dbReference type="Google" id="ProtNLM"/>
    </source>
</evidence>
<evidence type="ECO:0000313" key="1">
    <source>
        <dbReference type="EMBL" id="AKF07442.1"/>
    </source>
</evidence>
<keyword evidence="2" id="KW-1185">Reference proteome</keyword>
<evidence type="ECO:0000313" key="2">
    <source>
        <dbReference type="Proteomes" id="UP000034883"/>
    </source>
</evidence>
<dbReference type="EMBL" id="CP011125">
    <property type="protein sequence ID" value="AKF07442.1"/>
    <property type="molecule type" value="Genomic_DNA"/>
</dbReference>
<dbReference type="Proteomes" id="UP000034883">
    <property type="component" value="Chromosome"/>
</dbReference>
<proteinExistence type="predicted"/>
<name>A0A0F6W4U0_9BACT</name>
<dbReference type="RefSeq" id="WP_169791515.1">
    <property type="nucleotide sequence ID" value="NZ_CP011125.1"/>
</dbReference>